<evidence type="ECO:0000313" key="7">
    <source>
        <dbReference type="Proteomes" id="UP000559027"/>
    </source>
</evidence>
<dbReference type="GO" id="GO:0008270">
    <property type="term" value="F:zinc ion binding"/>
    <property type="evidence" value="ECO:0007669"/>
    <property type="project" value="UniProtKB-KW"/>
</dbReference>
<keyword evidence="7" id="KW-1185">Reference proteome</keyword>
<organism evidence="6 7">
    <name type="scientific">Leucocoprinus leucothites</name>
    <dbReference type="NCBI Taxonomy" id="201217"/>
    <lineage>
        <taxon>Eukaryota</taxon>
        <taxon>Fungi</taxon>
        <taxon>Dikarya</taxon>
        <taxon>Basidiomycota</taxon>
        <taxon>Agaricomycotina</taxon>
        <taxon>Agaricomycetes</taxon>
        <taxon>Agaricomycetidae</taxon>
        <taxon>Agaricales</taxon>
        <taxon>Agaricineae</taxon>
        <taxon>Agaricaceae</taxon>
        <taxon>Leucocoprinus</taxon>
    </lineage>
</organism>
<name>A0A8H5G6R6_9AGAR</name>
<evidence type="ECO:0000259" key="5">
    <source>
        <dbReference type="PROSITE" id="PS50865"/>
    </source>
</evidence>
<dbReference type="OrthoDB" id="432970at2759"/>
<keyword evidence="1" id="KW-0479">Metal-binding</keyword>
<dbReference type="Gene3D" id="6.10.140.2220">
    <property type="match status" value="1"/>
</dbReference>
<reference evidence="6 7" key="1">
    <citation type="journal article" date="2020" name="ISME J.">
        <title>Uncovering the hidden diversity of litter-decomposition mechanisms in mushroom-forming fungi.</title>
        <authorList>
            <person name="Floudas D."/>
            <person name="Bentzer J."/>
            <person name="Ahren D."/>
            <person name="Johansson T."/>
            <person name="Persson P."/>
            <person name="Tunlid A."/>
        </authorList>
    </citation>
    <scope>NUCLEOTIDE SEQUENCE [LARGE SCALE GENOMIC DNA]</scope>
    <source>
        <strain evidence="6 7">CBS 146.42</strain>
    </source>
</reference>
<dbReference type="EMBL" id="JAACJO010000004">
    <property type="protein sequence ID" value="KAF5359429.1"/>
    <property type="molecule type" value="Genomic_DNA"/>
</dbReference>
<dbReference type="AlphaFoldDB" id="A0A8H5G6R6"/>
<keyword evidence="3" id="KW-0862">Zinc</keyword>
<dbReference type="PROSITE" id="PS50865">
    <property type="entry name" value="ZF_MYND_2"/>
    <property type="match status" value="1"/>
</dbReference>
<feature type="domain" description="MYND-type" evidence="5">
    <location>
        <begin position="32"/>
        <end position="74"/>
    </location>
</feature>
<dbReference type="SUPFAM" id="SSF144232">
    <property type="entry name" value="HIT/MYND zinc finger-like"/>
    <property type="match status" value="1"/>
</dbReference>
<evidence type="ECO:0000256" key="1">
    <source>
        <dbReference type="ARBA" id="ARBA00022723"/>
    </source>
</evidence>
<dbReference type="Proteomes" id="UP000559027">
    <property type="component" value="Unassembled WGS sequence"/>
</dbReference>
<accession>A0A8H5G6R6</accession>
<gene>
    <name evidence="6" type="ORF">D9756_003641</name>
</gene>
<dbReference type="Pfam" id="PF01753">
    <property type="entry name" value="zf-MYND"/>
    <property type="match status" value="1"/>
</dbReference>
<evidence type="ECO:0000256" key="4">
    <source>
        <dbReference type="PROSITE-ProRule" id="PRU00134"/>
    </source>
</evidence>
<proteinExistence type="predicted"/>
<dbReference type="InterPro" id="IPR002893">
    <property type="entry name" value="Znf_MYND"/>
</dbReference>
<evidence type="ECO:0000256" key="2">
    <source>
        <dbReference type="ARBA" id="ARBA00022771"/>
    </source>
</evidence>
<evidence type="ECO:0000256" key="3">
    <source>
        <dbReference type="ARBA" id="ARBA00022833"/>
    </source>
</evidence>
<sequence length="247" mass="27722">MATAHYSQLPPAANFNSLPSHHPYRRRNMHVCDSCGDVEPQNGSRFFICGGCLCSVYCSDKCQRHSWGTHRPMCQSNAREYAVAEHNVYGDPRLAQRLGNFISKHEQLIQWAGMQALQVKRMPSNVRHKALLIVLDYQPHSKSVLQFSLVETQIIPLNTALHGSSPALLDELKRREQRSRKSGGLGALVVVVQCGIPGTCQVVPVEIPRNVPWDSRDDWEPTLRKFVSEGRTDFMPISTTSQGIIYG</sequence>
<evidence type="ECO:0000313" key="6">
    <source>
        <dbReference type="EMBL" id="KAF5359429.1"/>
    </source>
</evidence>
<comment type="caution">
    <text evidence="6">The sequence shown here is derived from an EMBL/GenBank/DDBJ whole genome shotgun (WGS) entry which is preliminary data.</text>
</comment>
<keyword evidence="2 4" id="KW-0863">Zinc-finger</keyword>
<protein>
    <recommendedName>
        <fullName evidence="5">MYND-type domain-containing protein</fullName>
    </recommendedName>
</protein>